<evidence type="ECO:0000256" key="4">
    <source>
        <dbReference type="ARBA" id="ARBA00023136"/>
    </source>
</evidence>
<dbReference type="PANTHER" id="PTHR43027">
    <property type="entry name" value="DOXORUBICIN RESISTANCE ABC TRANSPORTER PERMEASE PROTEIN DRRC-RELATED"/>
    <property type="match status" value="1"/>
</dbReference>
<sequence length="340" mass="36687">MNALGQLMLMRLRMLLRQPEVLFWTFLFPLVTSVMLGLAFRNDTLGPVRVAVAEGPGAQALVEKLKDVPELSAGIESEAAARRRLARGQLALVLLPGETPEALVDPSQQDGRTARLLVARALAAAPPDADASLKSTPVSEPGNRYIDFLIPGLLGLSLMSNSLWVVAGSLVSMRGGRLLKRLSATPMRRSHFFLSFMLARSVFALVEVLFFCAFARWLFGVPMFGSYATLTLVGLVGSLCFAALGVLVSIRARSEESMGGLVNLVSMPMMFLSGVFFASDNFPSWLQPVIALLPLTAVNDSLRAVMLDGAGLLSLATPMAVLAAWTVLPLVLALRLFRWT</sequence>
<dbReference type="Proteomes" id="UP000009026">
    <property type="component" value="Chromosome"/>
</dbReference>
<evidence type="ECO:0000259" key="6">
    <source>
        <dbReference type="PROSITE" id="PS51012"/>
    </source>
</evidence>
<name>A0A0H4WYG7_9BACT</name>
<dbReference type="InterPro" id="IPR047817">
    <property type="entry name" value="ABC2_TM_bact-type"/>
</dbReference>
<feature type="domain" description="ABC transmembrane type-2" evidence="6">
    <location>
        <begin position="114"/>
        <end position="340"/>
    </location>
</feature>
<feature type="transmembrane region" description="Helical" evidence="5">
    <location>
        <begin position="260"/>
        <end position="279"/>
    </location>
</feature>
<evidence type="ECO:0000256" key="1">
    <source>
        <dbReference type="ARBA" id="ARBA00004141"/>
    </source>
</evidence>
<protein>
    <submittedName>
        <fullName evidence="7">ABC-type multidrug transport system, permease component</fullName>
    </submittedName>
</protein>
<dbReference type="InterPro" id="IPR013525">
    <property type="entry name" value="ABC2_TM"/>
</dbReference>
<evidence type="ECO:0000313" key="7">
    <source>
        <dbReference type="EMBL" id="AKQ68471.1"/>
    </source>
</evidence>
<dbReference type="PATRIC" id="fig|1297742.4.peg.5470"/>
<organism evidence="7 8">
    <name type="scientific">Pseudomyxococcus hansupus</name>
    <dbReference type="NCBI Taxonomy" id="1297742"/>
    <lineage>
        <taxon>Bacteria</taxon>
        <taxon>Pseudomonadati</taxon>
        <taxon>Myxococcota</taxon>
        <taxon>Myxococcia</taxon>
        <taxon>Myxococcales</taxon>
        <taxon>Cystobacterineae</taxon>
        <taxon>Myxococcaceae</taxon>
        <taxon>Pseudomyxococcus</taxon>
    </lineage>
</organism>
<evidence type="ECO:0000313" key="8">
    <source>
        <dbReference type="Proteomes" id="UP000009026"/>
    </source>
</evidence>
<feature type="transmembrane region" description="Helical" evidence="5">
    <location>
        <begin position="148"/>
        <end position="171"/>
    </location>
</feature>
<evidence type="ECO:0000256" key="3">
    <source>
        <dbReference type="ARBA" id="ARBA00022989"/>
    </source>
</evidence>
<proteinExistence type="predicted"/>
<dbReference type="Pfam" id="PF12698">
    <property type="entry name" value="ABC2_membrane_3"/>
    <property type="match status" value="1"/>
</dbReference>
<dbReference type="GO" id="GO:0016020">
    <property type="term" value="C:membrane"/>
    <property type="evidence" value="ECO:0007669"/>
    <property type="project" value="UniProtKB-SubCell"/>
</dbReference>
<accession>A0A0H4WYG7</accession>
<evidence type="ECO:0000256" key="5">
    <source>
        <dbReference type="SAM" id="Phobius"/>
    </source>
</evidence>
<reference evidence="7 8" key="1">
    <citation type="journal article" date="2016" name="PLoS ONE">
        <title>Complete Genome Sequence and Comparative Genomics of a Novel Myxobacterium Myxococcus hansupus.</title>
        <authorList>
            <person name="Sharma G."/>
            <person name="Narwani T."/>
            <person name="Subramanian S."/>
        </authorList>
    </citation>
    <scope>NUCLEOTIDE SEQUENCE [LARGE SCALE GENOMIC DNA]</scope>
    <source>
        <strain evidence="8">mixupus</strain>
    </source>
</reference>
<feature type="transmembrane region" description="Helical" evidence="5">
    <location>
        <begin position="192"/>
        <end position="218"/>
    </location>
</feature>
<dbReference type="PROSITE" id="PS51012">
    <property type="entry name" value="ABC_TM2"/>
    <property type="match status" value="1"/>
</dbReference>
<dbReference type="KEGG" id="mym:A176_005383"/>
<keyword evidence="3 5" id="KW-1133">Transmembrane helix</keyword>
<dbReference type="GO" id="GO:0140359">
    <property type="term" value="F:ABC-type transporter activity"/>
    <property type="evidence" value="ECO:0007669"/>
    <property type="project" value="InterPro"/>
</dbReference>
<keyword evidence="4 5" id="KW-0472">Membrane</keyword>
<dbReference type="OrthoDB" id="9778589at2"/>
<evidence type="ECO:0000256" key="2">
    <source>
        <dbReference type="ARBA" id="ARBA00022692"/>
    </source>
</evidence>
<dbReference type="InterPro" id="IPR052902">
    <property type="entry name" value="ABC-2_transporter"/>
</dbReference>
<keyword evidence="8" id="KW-1185">Reference proteome</keyword>
<feature type="transmembrane region" description="Helical" evidence="5">
    <location>
        <begin position="224"/>
        <end position="248"/>
    </location>
</feature>
<dbReference type="EMBL" id="CP012109">
    <property type="protein sequence ID" value="AKQ68471.1"/>
    <property type="molecule type" value="Genomic_DNA"/>
</dbReference>
<dbReference type="STRING" id="1297742.A176_005383"/>
<feature type="transmembrane region" description="Helical" evidence="5">
    <location>
        <begin position="21"/>
        <end position="40"/>
    </location>
</feature>
<feature type="transmembrane region" description="Helical" evidence="5">
    <location>
        <begin position="315"/>
        <end position="337"/>
    </location>
</feature>
<comment type="subcellular location">
    <subcellularLocation>
        <location evidence="1">Membrane</location>
        <topology evidence="1">Multi-pass membrane protein</topology>
    </subcellularLocation>
</comment>
<dbReference type="eggNOG" id="COG0842">
    <property type="taxonomic scope" value="Bacteria"/>
</dbReference>
<gene>
    <name evidence="7" type="ORF">A176_005383</name>
</gene>
<dbReference type="PANTHER" id="PTHR43027:SF2">
    <property type="entry name" value="TRANSPORT PERMEASE PROTEIN"/>
    <property type="match status" value="1"/>
</dbReference>
<keyword evidence="2 5" id="KW-0812">Transmembrane</keyword>
<dbReference type="AlphaFoldDB" id="A0A0H4WYG7"/>
<dbReference type="RefSeq" id="WP_002638233.1">
    <property type="nucleotide sequence ID" value="NZ_CP012109.1"/>
</dbReference>